<dbReference type="EMBL" id="JBBJCI010000126">
    <property type="protein sequence ID" value="KAK7247810.1"/>
    <property type="molecule type" value="Genomic_DNA"/>
</dbReference>
<dbReference type="Proteomes" id="UP001363151">
    <property type="component" value="Unassembled WGS sequence"/>
</dbReference>
<evidence type="ECO:0000313" key="2">
    <source>
        <dbReference type="EMBL" id="KAK7247810.1"/>
    </source>
</evidence>
<protein>
    <submittedName>
        <fullName evidence="2">Uncharacterized protein</fullName>
    </submittedName>
</protein>
<organism evidence="2 3">
    <name type="scientific">Aureococcus anophagefferens</name>
    <name type="common">Harmful bloom alga</name>
    <dbReference type="NCBI Taxonomy" id="44056"/>
    <lineage>
        <taxon>Eukaryota</taxon>
        <taxon>Sar</taxon>
        <taxon>Stramenopiles</taxon>
        <taxon>Ochrophyta</taxon>
        <taxon>Pelagophyceae</taxon>
        <taxon>Pelagomonadales</taxon>
        <taxon>Pelagomonadaceae</taxon>
        <taxon>Aureococcus</taxon>
    </lineage>
</organism>
<proteinExistence type="predicted"/>
<gene>
    <name evidence="2" type="ORF">SO694_00121029</name>
</gene>
<accession>A0ABR1G3V4</accession>
<feature type="region of interest" description="Disordered" evidence="1">
    <location>
        <begin position="1"/>
        <end position="36"/>
    </location>
</feature>
<keyword evidence="3" id="KW-1185">Reference proteome</keyword>
<comment type="caution">
    <text evidence="2">The sequence shown here is derived from an EMBL/GenBank/DDBJ whole genome shotgun (WGS) entry which is preliminary data.</text>
</comment>
<sequence length="300" mass="34176">MMTAGEPISKQKKGQKPMKQLYDHLGNPKKEGDPPLGVGYDEDGCPVPDWDIEVDATHDNPDSNGRRRGAKIVGAVHLKDYVKYVKRLCPTWGKKFGYVKKDRVGFFGSFTVDEAKLCLCTEDFGWKLGDDAGLAPTPPYVRLCYGEHHGEQESIRLFTGLSEVHLLKDLDLREVHYMLQGLGYVSYNVPQWEEDRWWGEGIDVYPQKVSAGLAGGKGPMFYSWYYRLPPWMPGLALEGEDGDYNNGPLALKKKMQEEHKEMEYQKLNEDHMLDLKQKALEQREDWLSQAAEAAEADEKE</sequence>
<name>A0ABR1G3V4_AURAN</name>
<evidence type="ECO:0000256" key="1">
    <source>
        <dbReference type="SAM" id="MobiDB-lite"/>
    </source>
</evidence>
<reference evidence="2 3" key="1">
    <citation type="submission" date="2024-03" db="EMBL/GenBank/DDBJ databases">
        <title>Aureococcus anophagefferens CCMP1851 and Kratosvirus quantuckense: Draft genome of a second virus-susceptible host strain in the model system.</title>
        <authorList>
            <person name="Chase E."/>
            <person name="Truchon A.R."/>
            <person name="Schepens W."/>
            <person name="Wilhelm S.W."/>
        </authorList>
    </citation>
    <scope>NUCLEOTIDE SEQUENCE [LARGE SCALE GENOMIC DNA]</scope>
    <source>
        <strain evidence="2 3">CCMP1851</strain>
    </source>
</reference>
<evidence type="ECO:0000313" key="3">
    <source>
        <dbReference type="Proteomes" id="UP001363151"/>
    </source>
</evidence>